<gene>
    <name evidence="9" type="ORF">BL253_03070</name>
</gene>
<evidence type="ECO:0000256" key="6">
    <source>
        <dbReference type="ARBA" id="ARBA00022842"/>
    </source>
</evidence>
<keyword evidence="5" id="KW-0479">Metal-binding</keyword>
<protein>
    <submittedName>
        <fullName evidence="9">Macrocin O-methyltransferase</fullName>
    </submittedName>
</protein>
<accession>A0A1V2IHS5</accession>
<dbReference type="InterPro" id="IPR008884">
    <property type="entry name" value="TylF_MeTrfase"/>
</dbReference>
<dbReference type="EMBL" id="MOMC01000008">
    <property type="protein sequence ID" value="ONH32752.1"/>
    <property type="molecule type" value="Genomic_DNA"/>
</dbReference>
<evidence type="ECO:0000256" key="7">
    <source>
        <dbReference type="ARBA" id="ARBA00023194"/>
    </source>
</evidence>
<dbReference type="PANTHER" id="PTHR40036:SF1">
    <property type="entry name" value="MACROCIN O-METHYLTRANSFERASE"/>
    <property type="match status" value="1"/>
</dbReference>
<dbReference type="GO" id="GO:0017000">
    <property type="term" value="P:antibiotic biosynthetic process"/>
    <property type="evidence" value="ECO:0007669"/>
    <property type="project" value="UniProtKB-KW"/>
</dbReference>
<evidence type="ECO:0000256" key="8">
    <source>
        <dbReference type="ARBA" id="ARBA00060900"/>
    </source>
</evidence>
<sequence length="241" mass="26573">MKRILTNTIYRDPPIPSRMRPESEFDDTRRATGQDWPSVAHTMVGRARLDNVQECIATVIGDGIPGDLVETGVWRGGTAIFMRAILRAYGVTDRLVWAADSFEGMPVSGPDSHPSDQQTPLHLANGVLAVSLDTVRANFEAYGLLDEQVRFLPGWFRDTLPTAPIERIAVLRLDGDLYESTMDALNSLYPKVSPGGFVIIDDYMIPACQEAVHDFHTAHGITAPLIKIDQDAVFWRLPGAG</sequence>
<evidence type="ECO:0000256" key="5">
    <source>
        <dbReference type="ARBA" id="ARBA00022723"/>
    </source>
</evidence>
<keyword evidence="6" id="KW-0460">Magnesium</keyword>
<evidence type="ECO:0000256" key="2">
    <source>
        <dbReference type="ARBA" id="ARBA00022603"/>
    </source>
</evidence>
<evidence type="ECO:0000313" key="10">
    <source>
        <dbReference type="Proteomes" id="UP000188929"/>
    </source>
</evidence>
<dbReference type="GO" id="GO:0046872">
    <property type="term" value="F:metal ion binding"/>
    <property type="evidence" value="ECO:0007669"/>
    <property type="project" value="UniProtKB-KW"/>
</dbReference>
<keyword evidence="7" id="KW-0045">Antibiotic biosynthesis</keyword>
<dbReference type="AlphaFoldDB" id="A0A1V2IHS5"/>
<dbReference type="STRING" id="1834516.BL253_03070"/>
<keyword evidence="4" id="KW-0949">S-adenosyl-L-methionine</keyword>
<dbReference type="Pfam" id="PF05711">
    <property type="entry name" value="TylF"/>
    <property type="match status" value="1"/>
</dbReference>
<comment type="caution">
    <text evidence="9">The sequence shown here is derived from an EMBL/GenBank/DDBJ whole genome shotgun (WGS) entry which is preliminary data.</text>
</comment>
<dbReference type="GO" id="GO:0008168">
    <property type="term" value="F:methyltransferase activity"/>
    <property type="evidence" value="ECO:0007669"/>
    <property type="project" value="UniProtKB-KW"/>
</dbReference>
<dbReference type="GO" id="GO:0032259">
    <property type="term" value="P:methylation"/>
    <property type="evidence" value="ECO:0007669"/>
    <property type="project" value="UniProtKB-KW"/>
</dbReference>
<dbReference type="FunFam" id="3.40.50.150:FF:000331">
    <property type="entry name" value="Macrocin O-methyltransferase"/>
    <property type="match status" value="1"/>
</dbReference>
<evidence type="ECO:0000256" key="4">
    <source>
        <dbReference type="ARBA" id="ARBA00022691"/>
    </source>
</evidence>
<name>A0A1V2IHS5_9ACTN</name>
<evidence type="ECO:0000256" key="3">
    <source>
        <dbReference type="ARBA" id="ARBA00022679"/>
    </source>
</evidence>
<proteinExistence type="inferred from homology"/>
<evidence type="ECO:0000256" key="1">
    <source>
        <dbReference type="ARBA" id="ARBA00004792"/>
    </source>
</evidence>
<keyword evidence="10" id="KW-1185">Reference proteome</keyword>
<reference evidence="10" key="1">
    <citation type="submission" date="2016-10" db="EMBL/GenBank/DDBJ databases">
        <title>Frankia sp. NRRL B-16386 Genome sequencing.</title>
        <authorList>
            <person name="Ghodhbane-Gtari F."/>
            <person name="Swanson E."/>
            <person name="Gueddou A."/>
            <person name="Hezbri K."/>
            <person name="Ktari K."/>
            <person name="Nouioui I."/>
            <person name="Morris K."/>
            <person name="Simpson S."/>
            <person name="Abebe-Akele F."/>
            <person name="Thomas K."/>
            <person name="Gtari M."/>
            <person name="Tisa L.S."/>
        </authorList>
    </citation>
    <scope>NUCLEOTIDE SEQUENCE [LARGE SCALE GENOMIC DNA]</scope>
    <source>
        <strain evidence="10">NRRL B-16386</strain>
    </source>
</reference>
<dbReference type="Proteomes" id="UP000188929">
    <property type="component" value="Unassembled WGS sequence"/>
</dbReference>
<dbReference type="InterPro" id="IPR029063">
    <property type="entry name" value="SAM-dependent_MTases_sf"/>
</dbReference>
<dbReference type="Gene3D" id="3.40.50.150">
    <property type="entry name" value="Vaccinia Virus protein VP39"/>
    <property type="match status" value="1"/>
</dbReference>
<comment type="pathway">
    <text evidence="1">Antibiotic biosynthesis.</text>
</comment>
<dbReference type="PANTHER" id="PTHR40036">
    <property type="entry name" value="MACROCIN O-METHYLTRANSFERASE"/>
    <property type="match status" value="1"/>
</dbReference>
<keyword evidence="3 9" id="KW-0808">Transferase</keyword>
<organism evidence="9 10">
    <name type="scientific">Pseudofrankia asymbiotica</name>
    <dbReference type="NCBI Taxonomy" id="1834516"/>
    <lineage>
        <taxon>Bacteria</taxon>
        <taxon>Bacillati</taxon>
        <taxon>Actinomycetota</taxon>
        <taxon>Actinomycetes</taxon>
        <taxon>Frankiales</taxon>
        <taxon>Frankiaceae</taxon>
        <taxon>Pseudofrankia</taxon>
    </lineage>
</organism>
<evidence type="ECO:0000313" key="9">
    <source>
        <dbReference type="EMBL" id="ONH32752.1"/>
    </source>
</evidence>
<dbReference type="SUPFAM" id="SSF53335">
    <property type="entry name" value="S-adenosyl-L-methionine-dependent methyltransferases"/>
    <property type="match status" value="1"/>
</dbReference>
<keyword evidence="2 9" id="KW-0489">Methyltransferase</keyword>
<comment type="similarity">
    <text evidence="8">Belongs to the methyltransferase TylF/MycF family.</text>
</comment>